<dbReference type="AlphaFoldDB" id="X1LUM4"/>
<organism evidence="1">
    <name type="scientific">marine sediment metagenome</name>
    <dbReference type="NCBI Taxonomy" id="412755"/>
    <lineage>
        <taxon>unclassified sequences</taxon>
        <taxon>metagenomes</taxon>
        <taxon>ecological metagenomes</taxon>
    </lineage>
</organism>
<reference evidence="1" key="1">
    <citation type="journal article" date="2014" name="Front. Microbiol.">
        <title>High frequency of phylogenetically diverse reductive dehalogenase-homologous genes in deep subseafloor sedimentary metagenomes.</title>
        <authorList>
            <person name="Kawai M."/>
            <person name="Futagami T."/>
            <person name="Toyoda A."/>
            <person name="Takaki Y."/>
            <person name="Nishi S."/>
            <person name="Hori S."/>
            <person name="Arai W."/>
            <person name="Tsubouchi T."/>
            <person name="Morono Y."/>
            <person name="Uchiyama I."/>
            <person name="Ito T."/>
            <person name="Fujiyama A."/>
            <person name="Inagaki F."/>
            <person name="Takami H."/>
        </authorList>
    </citation>
    <scope>NUCLEOTIDE SEQUENCE</scope>
    <source>
        <strain evidence="1">Expedition CK06-06</strain>
    </source>
</reference>
<feature type="non-terminal residue" evidence="1">
    <location>
        <position position="1"/>
    </location>
</feature>
<name>X1LUM4_9ZZZZ</name>
<accession>X1LUM4</accession>
<comment type="caution">
    <text evidence="1">The sequence shown here is derived from an EMBL/GenBank/DDBJ whole genome shotgun (WGS) entry which is preliminary data.</text>
</comment>
<dbReference type="EMBL" id="BARV01022682">
    <property type="protein sequence ID" value="GAI22808.1"/>
    <property type="molecule type" value="Genomic_DNA"/>
</dbReference>
<sequence length="160" mass="16876">SDIPVRVLAMLRDADAGRPLPDSVAAAVIALAQTRPRVVLDGLPSSASHLPLLDASWRIISVSAPELVRLERLKARAGRSARAWAPGGVSARDLQLASVVDCAGARVEPFENSADIDACRARVKRLVSGVPIEDPPEYRVESVSIMRVGPDMVASGDHGG</sequence>
<protein>
    <submittedName>
        <fullName evidence="1">Uncharacterized protein</fullName>
    </submittedName>
</protein>
<proteinExistence type="predicted"/>
<evidence type="ECO:0000313" key="1">
    <source>
        <dbReference type="EMBL" id="GAI22808.1"/>
    </source>
</evidence>
<gene>
    <name evidence="1" type="ORF">S06H3_37344</name>
</gene>